<reference evidence="3 4" key="1">
    <citation type="journal article" date="2025" name="Anaerobe">
        <title>Description of Anaerococcus kampingiae sp. nov., Anaerococcus groningensis sp. nov., Anaerococcus martiniensis sp. nov., and Anaerococcus cruorum sp. nov., isolated from human clinical specimens.</title>
        <authorList>
            <person name="Boiten K.E."/>
            <person name="Meijer J."/>
            <person name="van Wezel E.M."/>
            <person name="Veloo A.C.M."/>
        </authorList>
    </citation>
    <scope>NUCLEOTIDE SEQUENCE [LARGE SCALE GENOMIC DNA]</scope>
    <source>
        <strain evidence="3 4">ENR0874</strain>
    </source>
</reference>
<dbReference type="RefSeq" id="WP_410035251.1">
    <property type="nucleotide sequence ID" value="NZ_JBGMEF010000013.1"/>
</dbReference>
<dbReference type="InterPro" id="IPR043831">
    <property type="entry name" value="DUF5808"/>
</dbReference>
<proteinExistence type="predicted"/>
<feature type="transmembrane region" description="Helical" evidence="1">
    <location>
        <begin position="181"/>
        <end position="202"/>
    </location>
</feature>
<feature type="transmembrane region" description="Helical" evidence="1">
    <location>
        <begin position="230"/>
        <end position="252"/>
    </location>
</feature>
<comment type="caution">
    <text evidence="3">The sequence shown here is derived from an EMBL/GenBank/DDBJ whole genome shotgun (WGS) entry which is preliminary data.</text>
</comment>
<name>A0ABW9MDL7_9FIRM</name>
<dbReference type="Proteomes" id="UP001637994">
    <property type="component" value="Unassembled WGS sequence"/>
</dbReference>
<accession>A0ABW9MDL7</accession>
<dbReference type="EMBL" id="JBGMEF010000013">
    <property type="protein sequence ID" value="MFO3666621.1"/>
    <property type="molecule type" value="Genomic_DNA"/>
</dbReference>
<keyword evidence="1" id="KW-0812">Transmembrane</keyword>
<keyword evidence="4" id="KW-1185">Reference proteome</keyword>
<evidence type="ECO:0000259" key="2">
    <source>
        <dbReference type="Pfam" id="PF19124"/>
    </source>
</evidence>
<organism evidence="3 4">
    <name type="scientific">Anaerococcus kampingae</name>
    <dbReference type="NCBI Taxonomy" id="3115614"/>
    <lineage>
        <taxon>Bacteria</taxon>
        <taxon>Bacillati</taxon>
        <taxon>Bacillota</taxon>
        <taxon>Tissierellia</taxon>
        <taxon>Tissierellales</taxon>
        <taxon>Peptoniphilaceae</taxon>
        <taxon>Anaerococcus</taxon>
    </lineage>
</organism>
<evidence type="ECO:0000313" key="3">
    <source>
        <dbReference type="EMBL" id="MFO3666621.1"/>
    </source>
</evidence>
<dbReference type="PANTHER" id="PTHR37810:SF9">
    <property type="entry name" value="MEMBRANE PROTEIN"/>
    <property type="match status" value="1"/>
</dbReference>
<keyword evidence="1" id="KW-0472">Membrane</keyword>
<sequence length="360" mass="40030">MTEGNFISILYASTILLIGILQIFVNSISKKGYVFGIRLDENSDGLRKINKKYKLVTLILTIALGSIQYLISLVTNNVGWISLYFFLSLGLIMIPLIWANKEIRKITKNSKQERKKLVSIGGVRKISYKPIFLIYGLSLALIIGGSLYLYLNYDKLPDKLIMHTDFNGNVTDIQDKTLANVFMPSLISLANLALFAMVNYFLIKARPRLSQEDPERSLADNTKAKNLWSYYLGINALLMTILFEIGITSFSFGGGDGLVNILTCLTLITSIGGVIYLGFKVGTDGSRLNNLSYTSFEEDDDNWVLGSTIYNNPDDPALFVNKRIGVGMTVNIGRPMGKVILILSIIILIVSLIALFKYSA</sequence>
<dbReference type="PANTHER" id="PTHR37810">
    <property type="entry name" value="IMMUNITY PROTEIN SDPI"/>
    <property type="match status" value="1"/>
</dbReference>
<feature type="transmembrane region" description="Helical" evidence="1">
    <location>
        <begin position="339"/>
        <end position="358"/>
    </location>
</feature>
<feature type="transmembrane region" description="Helical" evidence="1">
    <location>
        <begin position="258"/>
        <end position="279"/>
    </location>
</feature>
<protein>
    <submittedName>
        <fullName evidence="3">DUF5808 domain-containing protein</fullName>
    </submittedName>
</protein>
<feature type="transmembrane region" description="Helical" evidence="1">
    <location>
        <begin position="6"/>
        <end position="25"/>
    </location>
</feature>
<feature type="transmembrane region" description="Helical" evidence="1">
    <location>
        <begin position="80"/>
        <end position="99"/>
    </location>
</feature>
<feature type="domain" description="DUF5808" evidence="2">
    <location>
        <begin position="313"/>
        <end position="338"/>
    </location>
</feature>
<keyword evidence="1" id="KW-1133">Transmembrane helix</keyword>
<feature type="transmembrane region" description="Helical" evidence="1">
    <location>
        <begin position="55"/>
        <end position="74"/>
    </location>
</feature>
<gene>
    <name evidence="3" type="ORF">ACCQ42_02390</name>
</gene>
<evidence type="ECO:0000256" key="1">
    <source>
        <dbReference type="SAM" id="Phobius"/>
    </source>
</evidence>
<dbReference type="Pfam" id="PF19124">
    <property type="entry name" value="DUF5808"/>
    <property type="match status" value="1"/>
</dbReference>
<evidence type="ECO:0000313" key="4">
    <source>
        <dbReference type="Proteomes" id="UP001637994"/>
    </source>
</evidence>
<feature type="transmembrane region" description="Helical" evidence="1">
    <location>
        <begin position="132"/>
        <end position="151"/>
    </location>
</feature>